<keyword evidence="1" id="KW-0732">Signal</keyword>
<proteinExistence type="predicted"/>
<dbReference type="GO" id="GO:0120147">
    <property type="term" value="F:formylglycine-generating oxidase activity"/>
    <property type="evidence" value="ECO:0007669"/>
    <property type="project" value="TreeGrafter"/>
</dbReference>
<dbReference type="SUPFAM" id="SSF56436">
    <property type="entry name" value="C-type lectin-like"/>
    <property type="match status" value="1"/>
</dbReference>
<accession>A0A5B2ZEP5</accession>
<dbReference type="EMBL" id="VUOD01000002">
    <property type="protein sequence ID" value="KAA2285501.1"/>
    <property type="molecule type" value="Genomic_DNA"/>
</dbReference>
<feature type="signal peptide" evidence="1">
    <location>
        <begin position="1"/>
        <end position="32"/>
    </location>
</feature>
<sequence length="655" mass="70250">MSGLSARPPPMNALPRNLPALLLLAMTLAACGGSGEGGDAPSPNGDAGEAAVVEPLPAVDPAGLEQDVVPEPEAEQPPVPDWQPQLPALTRGDLRTALREAESLEQAGMLVAGGRLPGEPEPAVMLPDTALSERSPGALEIYLAVLAVEPEHPAARQGLERVAALLQARGRAALLAGRLREAEGVERVLARATPQDPALVGFREALEAARRAQAAVRLAEARAKAGRILRPEGAGAVAAYRQALTAFPEYLPALDGLNRLQSDRLNLALEAAQAGDYPASERYLAEAARILPDSAVLQDLSARIVELRQQRAEQLLAQGHAAVDALDLDLAERRLAEAGRASVQAQGLEGLSQRIALARHYGRFRPGEVFREPLASGGEGPEMVVLPHGRFRMGSNQDEPHHQPAEAPAHTIRFARGFAIGRNEVTVAEFRRFVEASGYRSTATRRGRSLVYDERGGVMAEREGVDWRHDYTGRPAAPELPVVHVSFEDAEAYAAWLSAQTGQRYRLPTEAEFEYALRAGSTDPWPWGTGAPARTVGNLTGDGDQSGIGRRWANAITGYSDGHWGPAPVRSYPAEPYGTYDLIGNVSEWVLDCWHDSYRRAPGDGSAWVNPGCEDRVVRGASWASTLERARSAARQAAPAASTNPRVGFRVVREI</sequence>
<organism evidence="3 4">
    <name type="scientific">Arenimonas fontis</name>
    <dbReference type="NCBI Taxonomy" id="2608255"/>
    <lineage>
        <taxon>Bacteria</taxon>
        <taxon>Pseudomonadati</taxon>
        <taxon>Pseudomonadota</taxon>
        <taxon>Gammaproteobacteria</taxon>
        <taxon>Lysobacterales</taxon>
        <taxon>Lysobacteraceae</taxon>
        <taxon>Arenimonas</taxon>
    </lineage>
</organism>
<dbReference type="InterPro" id="IPR005532">
    <property type="entry name" value="SUMF_dom"/>
</dbReference>
<reference evidence="3 4" key="1">
    <citation type="submission" date="2019-09" db="EMBL/GenBank/DDBJ databases">
        <title>Arenimonas chukotkensis sp. nov., a bacterium isolated from Chukotka hot spring, Arctic region, Russia.</title>
        <authorList>
            <person name="Zayulina K.S."/>
            <person name="Prokofeva M.I."/>
            <person name="Elcheninov A.G."/>
            <person name="Novikov A."/>
            <person name="Kochetkova T.V."/>
            <person name="Kublanov I.V."/>
        </authorList>
    </citation>
    <scope>NUCLEOTIDE SEQUENCE [LARGE SCALE GENOMIC DNA]</scope>
    <source>
        <strain evidence="3 4">3729k</strain>
    </source>
</reference>
<dbReference type="InterPro" id="IPR042095">
    <property type="entry name" value="SUMF_sf"/>
</dbReference>
<dbReference type="PANTHER" id="PTHR23150">
    <property type="entry name" value="SULFATASE MODIFYING FACTOR 1, 2"/>
    <property type="match status" value="1"/>
</dbReference>
<dbReference type="Proteomes" id="UP000322165">
    <property type="component" value="Unassembled WGS sequence"/>
</dbReference>
<dbReference type="InterPro" id="IPR011990">
    <property type="entry name" value="TPR-like_helical_dom_sf"/>
</dbReference>
<name>A0A5B2ZEP5_9GAMM</name>
<protein>
    <submittedName>
        <fullName evidence="3">SUMF1/EgtB/PvdO family nonheme iron enzyme</fullName>
    </submittedName>
</protein>
<evidence type="ECO:0000259" key="2">
    <source>
        <dbReference type="Pfam" id="PF03781"/>
    </source>
</evidence>
<dbReference type="Gene3D" id="3.90.1580.10">
    <property type="entry name" value="paralog of FGE (formylglycine-generating enzyme)"/>
    <property type="match status" value="1"/>
</dbReference>
<gene>
    <name evidence="3" type="ORF">F0415_02350</name>
</gene>
<dbReference type="AlphaFoldDB" id="A0A5B2ZEP5"/>
<evidence type="ECO:0000313" key="3">
    <source>
        <dbReference type="EMBL" id="KAA2285501.1"/>
    </source>
</evidence>
<dbReference type="InterPro" id="IPR051043">
    <property type="entry name" value="Sulfatase_Mod_Factor_Kinase"/>
</dbReference>
<dbReference type="PANTHER" id="PTHR23150:SF35">
    <property type="entry name" value="BLL6746 PROTEIN"/>
    <property type="match status" value="1"/>
</dbReference>
<keyword evidence="4" id="KW-1185">Reference proteome</keyword>
<dbReference type="Pfam" id="PF03781">
    <property type="entry name" value="FGE-sulfatase"/>
    <property type="match status" value="1"/>
</dbReference>
<dbReference type="InterPro" id="IPR016187">
    <property type="entry name" value="CTDL_fold"/>
</dbReference>
<feature type="chain" id="PRO_5022809595" evidence="1">
    <location>
        <begin position="33"/>
        <end position="655"/>
    </location>
</feature>
<comment type="caution">
    <text evidence="3">The sequence shown here is derived from an EMBL/GenBank/DDBJ whole genome shotgun (WGS) entry which is preliminary data.</text>
</comment>
<dbReference type="PROSITE" id="PS51257">
    <property type="entry name" value="PROKAR_LIPOPROTEIN"/>
    <property type="match status" value="1"/>
</dbReference>
<reference evidence="3 4" key="2">
    <citation type="submission" date="2019-09" db="EMBL/GenBank/DDBJ databases">
        <authorList>
            <person name="Mazur A."/>
        </authorList>
    </citation>
    <scope>NUCLEOTIDE SEQUENCE [LARGE SCALE GENOMIC DNA]</scope>
    <source>
        <strain evidence="3 4">3729k</strain>
    </source>
</reference>
<evidence type="ECO:0000256" key="1">
    <source>
        <dbReference type="SAM" id="SignalP"/>
    </source>
</evidence>
<feature type="domain" description="Sulfatase-modifying factor enzyme-like" evidence="2">
    <location>
        <begin position="380"/>
        <end position="653"/>
    </location>
</feature>
<dbReference type="Gene3D" id="1.25.40.10">
    <property type="entry name" value="Tetratricopeptide repeat domain"/>
    <property type="match status" value="1"/>
</dbReference>
<evidence type="ECO:0000313" key="4">
    <source>
        <dbReference type="Proteomes" id="UP000322165"/>
    </source>
</evidence>